<gene>
    <name evidence="1" type="ORF">L6164_000912</name>
</gene>
<comment type="caution">
    <text evidence="1">The sequence shown here is derived from an EMBL/GenBank/DDBJ whole genome shotgun (WGS) entry which is preliminary data.</text>
</comment>
<proteinExistence type="predicted"/>
<reference evidence="1 2" key="1">
    <citation type="journal article" date="2022" name="DNA Res.">
        <title>Chromosomal-level genome assembly of the orchid tree Bauhinia variegata (Leguminosae; Cercidoideae) supports the allotetraploid origin hypothesis of Bauhinia.</title>
        <authorList>
            <person name="Zhong Y."/>
            <person name="Chen Y."/>
            <person name="Zheng D."/>
            <person name="Pang J."/>
            <person name="Liu Y."/>
            <person name="Luo S."/>
            <person name="Meng S."/>
            <person name="Qian L."/>
            <person name="Wei D."/>
            <person name="Dai S."/>
            <person name="Zhou R."/>
        </authorList>
    </citation>
    <scope>NUCLEOTIDE SEQUENCE [LARGE SCALE GENOMIC DNA]</scope>
    <source>
        <strain evidence="1">BV-YZ2020</strain>
    </source>
</reference>
<protein>
    <submittedName>
        <fullName evidence="1">Uncharacterized protein</fullName>
    </submittedName>
</protein>
<dbReference type="Proteomes" id="UP000828941">
    <property type="component" value="Chromosome 1"/>
</dbReference>
<name>A0ACB9Q847_BAUVA</name>
<accession>A0ACB9Q847</accession>
<dbReference type="EMBL" id="CM039426">
    <property type="protein sequence ID" value="KAI4356931.1"/>
    <property type="molecule type" value="Genomic_DNA"/>
</dbReference>
<sequence>MASAKSHKMLSASYQKINLAPDEETSALSELLIDIPREKGDQVDSPMDAGAPDGITASGKQNFEMHKELESDLPLPKPWMMYGIWKDLLLLENQLPMFVPVKLYDDFIPIFLKDKYHCFYQLAIKYFFNPDDQFIIPSYYEESKHFTDMLRYTQLPTAYNQLEYKQEECFHKLKTAIKLDAAGITLEKQTSNQKIEFKNGKFLNIFPFLSMIPWMKCFKARFIIPKLNVDETTEVLYRNIIALEQCPYPEQPYIFSYIAILDRLIDNEEDIDFLMNKEIINHTMGSNK</sequence>
<evidence type="ECO:0000313" key="2">
    <source>
        <dbReference type="Proteomes" id="UP000828941"/>
    </source>
</evidence>
<evidence type="ECO:0000313" key="1">
    <source>
        <dbReference type="EMBL" id="KAI4356931.1"/>
    </source>
</evidence>
<keyword evidence="2" id="KW-1185">Reference proteome</keyword>
<organism evidence="1 2">
    <name type="scientific">Bauhinia variegata</name>
    <name type="common">Purple orchid tree</name>
    <name type="synonym">Phanera variegata</name>
    <dbReference type="NCBI Taxonomy" id="167791"/>
    <lineage>
        <taxon>Eukaryota</taxon>
        <taxon>Viridiplantae</taxon>
        <taxon>Streptophyta</taxon>
        <taxon>Embryophyta</taxon>
        <taxon>Tracheophyta</taxon>
        <taxon>Spermatophyta</taxon>
        <taxon>Magnoliopsida</taxon>
        <taxon>eudicotyledons</taxon>
        <taxon>Gunneridae</taxon>
        <taxon>Pentapetalae</taxon>
        <taxon>rosids</taxon>
        <taxon>fabids</taxon>
        <taxon>Fabales</taxon>
        <taxon>Fabaceae</taxon>
        <taxon>Cercidoideae</taxon>
        <taxon>Cercideae</taxon>
        <taxon>Bauhiniinae</taxon>
        <taxon>Bauhinia</taxon>
    </lineage>
</organism>